<evidence type="ECO:0000313" key="1">
    <source>
        <dbReference type="EMBL" id="KKK98395.1"/>
    </source>
</evidence>
<dbReference type="EMBL" id="LAZR01045636">
    <property type="protein sequence ID" value="KKK98395.1"/>
    <property type="molecule type" value="Genomic_DNA"/>
</dbReference>
<name>A0A0F9AJE5_9ZZZZ</name>
<reference evidence="1" key="1">
    <citation type="journal article" date="2015" name="Nature">
        <title>Complex archaea that bridge the gap between prokaryotes and eukaryotes.</title>
        <authorList>
            <person name="Spang A."/>
            <person name="Saw J.H."/>
            <person name="Jorgensen S.L."/>
            <person name="Zaremba-Niedzwiedzka K."/>
            <person name="Martijn J."/>
            <person name="Lind A.E."/>
            <person name="van Eijk R."/>
            <person name="Schleper C."/>
            <person name="Guy L."/>
            <person name="Ettema T.J."/>
        </authorList>
    </citation>
    <scope>NUCLEOTIDE SEQUENCE</scope>
</reference>
<comment type="caution">
    <text evidence="1">The sequence shown here is derived from an EMBL/GenBank/DDBJ whole genome shotgun (WGS) entry which is preliminary data.</text>
</comment>
<proteinExistence type="predicted"/>
<sequence length="93" mass="10673">MAIRHVPPKGIWPGINIHIGSIDLCFLAHTWQCGQRFTGIKTRRSRNIGYQTYGDASLTTDARHSGGWYWLDDYFTKRGLKHTFVEKGLKHDA</sequence>
<gene>
    <name evidence="1" type="ORF">LCGC14_2643210</name>
</gene>
<organism evidence="1">
    <name type="scientific">marine sediment metagenome</name>
    <dbReference type="NCBI Taxonomy" id="412755"/>
    <lineage>
        <taxon>unclassified sequences</taxon>
        <taxon>metagenomes</taxon>
        <taxon>ecological metagenomes</taxon>
    </lineage>
</organism>
<dbReference type="AlphaFoldDB" id="A0A0F9AJE5"/>
<accession>A0A0F9AJE5</accession>
<protein>
    <submittedName>
        <fullName evidence="1">Uncharacterized protein</fullName>
    </submittedName>
</protein>